<feature type="domain" description="Type I restriction enzyme R protein N-terminal" evidence="3">
    <location>
        <begin position="55"/>
        <end position="161"/>
    </location>
</feature>
<dbReference type="RefSeq" id="WP_125419252.1">
    <property type="nucleotide sequence ID" value="NZ_RWIT01000003.1"/>
</dbReference>
<evidence type="ECO:0000313" key="4">
    <source>
        <dbReference type="EMBL" id="RSK49396.1"/>
    </source>
</evidence>
<protein>
    <submittedName>
        <fullName evidence="4">SAM-dependent methyltransferase</fullName>
    </submittedName>
</protein>
<gene>
    <name evidence="4" type="ORF">EI291_07850</name>
</gene>
<comment type="caution">
    <text evidence="4">The sequence shown here is derived from an EMBL/GenBank/DDBJ whole genome shotgun (WGS) entry which is preliminary data.</text>
</comment>
<keyword evidence="4" id="KW-0808">Transferase</keyword>
<evidence type="ECO:0000256" key="1">
    <source>
        <dbReference type="ARBA" id="ARBA00006594"/>
    </source>
</evidence>
<keyword evidence="4" id="KW-0489">Methyltransferase</keyword>
<dbReference type="InterPro" id="IPR052916">
    <property type="entry name" value="Type-I_RE_MTase_Subunit"/>
</dbReference>
<dbReference type="GO" id="GO:0003677">
    <property type="term" value="F:DNA binding"/>
    <property type="evidence" value="ECO:0007669"/>
    <property type="project" value="InterPro"/>
</dbReference>
<sequence>MTEQRIFTLRDILNNTEFRIDLFSPEEIGALELFDRKGKPYLRDHVSGKDRPAKPEEIVRQLFLRQLNGRYGYPKNRIQVETAVQMGRDLRKAADILITDPDDLKAAYLIVEVKRPKEKDGMEQLKSYANATGAPLVAWTNGQKLVIMHREEVEKGRHTFISVPRLPMANETLADVIAEQVTISELKKRNKLVTERLTLKEIILDLEDLVLSNAGVDAFEEIFKLIYAKLYDEWKATNLRKSKEVHFRLGGSTETQLYDKINGLFEEARDKWPGVFLEGERIDLNPAQLKTCVSFLQDIVLFNSNLQVIDEAFEYLTVNVAKGSKGQYFTPRHVIDMAVKMINPKRNEYVIDTAAGSCGFTVHSIFHVWGGEFTAAGPTPTQAAYAAEMVYALDFDARSVKVARALNLIAGDGKTQVFRANTLDTKQWSDELRVGLRPRLRKAGNLADKKLNEQEMRYFDFDVLLANPPFAGDVSDTRVLRQYALAKKYHGQDPEKLADDPVQLALFQTDPDRHRFRDSGKWQDRQARDILFVERNLDFLRPGGRTAIVLPQGRFNNITDGPLRWWVAQHARVLGVVGLGVDTFKPHTGTKTSVWFLQKWNDDPKAGPLCPFQANYPVFFATSEVPGKDGRGEYVYVPDPDLNGPLLDLEGHPIVDHDLFDQRQMVLDQWKRQQLRYADDDELLAAKAKALTRILEHLPQRETIAEKFIDFAQAEGLTFWQEEE</sequence>
<dbReference type="Pfam" id="PF02384">
    <property type="entry name" value="N6_Mtase"/>
    <property type="match status" value="1"/>
</dbReference>
<evidence type="ECO:0000313" key="5">
    <source>
        <dbReference type="Proteomes" id="UP000273500"/>
    </source>
</evidence>
<evidence type="ECO:0000259" key="3">
    <source>
        <dbReference type="Pfam" id="PF13588"/>
    </source>
</evidence>
<dbReference type="InterPro" id="IPR029063">
    <property type="entry name" value="SAM-dependent_MTases_sf"/>
</dbReference>
<comment type="similarity">
    <text evidence="1">Belongs to the N(4)/N(6)-methyltransferase family.</text>
</comment>
<dbReference type="OrthoDB" id="9814572at2"/>
<evidence type="ECO:0000259" key="2">
    <source>
        <dbReference type="Pfam" id="PF02384"/>
    </source>
</evidence>
<dbReference type="Pfam" id="PF13588">
    <property type="entry name" value="HSDR_N_2"/>
    <property type="match status" value="1"/>
</dbReference>
<dbReference type="Gene3D" id="3.90.1570.30">
    <property type="match status" value="1"/>
</dbReference>
<reference evidence="4 5" key="1">
    <citation type="submission" date="2018-12" db="EMBL/GenBank/DDBJ databases">
        <authorList>
            <person name="Feng G."/>
            <person name="Zhu H."/>
        </authorList>
    </citation>
    <scope>NUCLEOTIDE SEQUENCE [LARGE SCALE GENOMIC DNA]</scope>
    <source>
        <strain evidence="4 5">KCTC 12533</strain>
    </source>
</reference>
<dbReference type="AlphaFoldDB" id="A0A428KS87"/>
<dbReference type="Gene3D" id="3.40.50.150">
    <property type="entry name" value="Vaccinia Virus protein VP39"/>
    <property type="match status" value="1"/>
</dbReference>
<dbReference type="SUPFAM" id="SSF53335">
    <property type="entry name" value="S-adenosyl-L-methionine-dependent methyltransferases"/>
    <property type="match status" value="1"/>
</dbReference>
<dbReference type="Proteomes" id="UP000273500">
    <property type="component" value="Unassembled WGS sequence"/>
</dbReference>
<keyword evidence="5" id="KW-1185">Reference proteome</keyword>
<dbReference type="InterPro" id="IPR003356">
    <property type="entry name" value="DNA_methylase_A-5"/>
</dbReference>
<dbReference type="EMBL" id="RWIT01000003">
    <property type="protein sequence ID" value="RSK49396.1"/>
    <property type="molecule type" value="Genomic_DNA"/>
</dbReference>
<proteinExistence type="inferred from homology"/>
<organism evidence="4 5">
    <name type="scientific">Hymenobacter rigui</name>
    <dbReference type="NCBI Taxonomy" id="334424"/>
    <lineage>
        <taxon>Bacteria</taxon>
        <taxon>Pseudomonadati</taxon>
        <taxon>Bacteroidota</taxon>
        <taxon>Cytophagia</taxon>
        <taxon>Cytophagales</taxon>
        <taxon>Hymenobacteraceae</taxon>
        <taxon>Hymenobacter</taxon>
    </lineage>
</organism>
<accession>A0A428KS87</accession>
<dbReference type="InterPro" id="IPR029464">
    <property type="entry name" value="HSDR_N"/>
</dbReference>
<dbReference type="GO" id="GO:0032259">
    <property type="term" value="P:methylation"/>
    <property type="evidence" value="ECO:0007669"/>
    <property type="project" value="UniProtKB-KW"/>
</dbReference>
<dbReference type="PANTHER" id="PTHR42998:SF1">
    <property type="entry name" value="TYPE I RESTRICTION ENZYME HINDI METHYLASE SUBUNIT"/>
    <property type="match status" value="1"/>
</dbReference>
<name>A0A428KS87_9BACT</name>
<feature type="domain" description="DNA methylase adenine-specific" evidence="2">
    <location>
        <begin position="308"/>
        <end position="603"/>
    </location>
</feature>
<dbReference type="GO" id="GO:0008170">
    <property type="term" value="F:N-methyltransferase activity"/>
    <property type="evidence" value="ECO:0007669"/>
    <property type="project" value="InterPro"/>
</dbReference>
<dbReference type="PANTHER" id="PTHR42998">
    <property type="entry name" value="TYPE I RESTRICTION ENZYME HINDVIIP M PROTEIN-RELATED"/>
    <property type="match status" value="1"/>
</dbReference>
<dbReference type="PRINTS" id="PR00507">
    <property type="entry name" value="N12N6MTFRASE"/>
</dbReference>